<evidence type="ECO:0000313" key="1">
    <source>
        <dbReference type="EMBL" id="SFR10923.1"/>
    </source>
</evidence>
<protein>
    <recommendedName>
        <fullName evidence="3">YdhG-like domain-containing protein</fullName>
    </recommendedName>
</protein>
<dbReference type="SUPFAM" id="SSF159888">
    <property type="entry name" value="YdhG-like"/>
    <property type="match status" value="1"/>
</dbReference>
<sequence length="105" mass="12378">MMNQVDKYIATLEGTKQEWVSELVCFMREVYQDIPETFDYKMPTYKGDGFYIAFAARKNYFSFYTSDVRVLSLIKELSPTAQTGQRLCKTKIYRPSCGRDIDRRN</sequence>
<evidence type="ECO:0000313" key="2">
    <source>
        <dbReference type="Proteomes" id="UP000199584"/>
    </source>
</evidence>
<evidence type="ECO:0008006" key="3">
    <source>
        <dbReference type="Google" id="ProtNLM"/>
    </source>
</evidence>
<dbReference type="Proteomes" id="UP000199584">
    <property type="component" value="Unassembled WGS sequence"/>
</dbReference>
<proteinExistence type="predicted"/>
<dbReference type="Gene3D" id="3.90.1150.200">
    <property type="match status" value="1"/>
</dbReference>
<name>A0A1I6DZP4_9FIRM</name>
<gene>
    <name evidence="1" type="ORF">SAMN05660706_12213</name>
</gene>
<dbReference type="AlphaFoldDB" id="A0A1I6DZP4"/>
<dbReference type="EMBL" id="FOYM01000022">
    <property type="protein sequence ID" value="SFR10923.1"/>
    <property type="molecule type" value="Genomic_DNA"/>
</dbReference>
<reference evidence="2" key="1">
    <citation type="submission" date="2016-10" db="EMBL/GenBank/DDBJ databases">
        <authorList>
            <person name="Varghese N."/>
            <person name="Submissions S."/>
        </authorList>
    </citation>
    <scope>NUCLEOTIDE SEQUENCE [LARGE SCALE GENOMIC DNA]</scope>
    <source>
        <strain evidence="2">DSM 3669</strain>
    </source>
</reference>
<accession>A0A1I6DZP4</accession>
<organism evidence="1 2">
    <name type="scientific">Desulfoscipio geothermicus DSM 3669</name>
    <dbReference type="NCBI Taxonomy" id="1121426"/>
    <lineage>
        <taxon>Bacteria</taxon>
        <taxon>Bacillati</taxon>
        <taxon>Bacillota</taxon>
        <taxon>Clostridia</taxon>
        <taxon>Eubacteriales</taxon>
        <taxon>Desulfallaceae</taxon>
        <taxon>Desulfoscipio</taxon>
    </lineage>
</organism>
<keyword evidence="2" id="KW-1185">Reference proteome</keyword>